<organism evidence="1 2">
    <name type="scientific">Fusobacterium necrophorum</name>
    <dbReference type="NCBI Taxonomy" id="859"/>
    <lineage>
        <taxon>Bacteria</taxon>
        <taxon>Fusobacteriati</taxon>
        <taxon>Fusobacteriota</taxon>
        <taxon>Fusobacteriia</taxon>
        <taxon>Fusobacteriales</taxon>
        <taxon>Fusobacteriaceae</taxon>
        <taxon>Fusobacterium</taxon>
    </lineage>
</organism>
<evidence type="ECO:0000313" key="1">
    <source>
        <dbReference type="EMBL" id="MDK4512427.1"/>
    </source>
</evidence>
<gene>
    <name evidence="1" type="ORF">MWG07_09225</name>
</gene>
<dbReference type="Proteomes" id="UP001173223">
    <property type="component" value="Unassembled WGS sequence"/>
</dbReference>
<protein>
    <submittedName>
        <fullName evidence="1">Uncharacterized protein</fullName>
    </submittedName>
</protein>
<dbReference type="GeneID" id="75076849"/>
<dbReference type="RefSeq" id="WP_172586984.1">
    <property type="nucleotide sequence ID" value="NZ_JAMGSR010000008.1"/>
</dbReference>
<dbReference type="AlphaFoldDB" id="A0AAW6WCC4"/>
<reference evidence="1" key="2">
    <citation type="submission" date="2022-04" db="EMBL/GenBank/DDBJ databases">
        <authorList>
            <person name="Livingstone P.G."/>
        </authorList>
    </citation>
    <scope>NUCLEOTIDE SEQUENCE</scope>
    <source>
        <strain evidence="1">BRON_8</strain>
    </source>
</reference>
<comment type="caution">
    <text evidence="1">The sequence shown here is derived from an EMBL/GenBank/DDBJ whole genome shotgun (WGS) entry which is preliminary data.</text>
</comment>
<reference evidence="1" key="1">
    <citation type="journal article" date="2022" name="Gene">
        <title>A genome-led study on the pathogenesis of Fusobacterium necrophorum infections.</title>
        <authorList>
            <person name="Thapa G."/>
            <person name="Jayal A."/>
            <person name="Sikazwe E."/>
            <person name="Perry T."/>
            <person name="Mohammed Al Balushi A."/>
            <person name="Livingstone P."/>
        </authorList>
    </citation>
    <scope>NUCLEOTIDE SEQUENCE</scope>
    <source>
        <strain evidence="1">BRON_8</strain>
    </source>
</reference>
<name>A0AAW6WCC4_9FUSO</name>
<sequence length="57" mass="6837">MKYVFSKEKFLKNTIKRHFKSLWIEECDGKEVDIGKDDTYGFCGPFLIKKEWCEVVE</sequence>
<dbReference type="EMBL" id="JAMGTK010000016">
    <property type="protein sequence ID" value="MDK4512427.1"/>
    <property type="molecule type" value="Genomic_DNA"/>
</dbReference>
<keyword evidence="2" id="KW-1185">Reference proteome</keyword>
<proteinExistence type="predicted"/>
<evidence type="ECO:0000313" key="2">
    <source>
        <dbReference type="Proteomes" id="UP001173223"/>
    </source>
</evidence>
<accession>A0AAW6WCC4</accession>